<dbReference type="AlphaFoldDB" id="A0A3B1D4G9"/>
<dbReference type="EMBL" id="UOGL01000003">
    <property type="protein sequence ID" value="VAX35632.1"/>
    <property type="molecule type" value="Genomic_DNA"/>
</dbReference>
<evidence type="ECO:0000259" key="1">
    <source>
        <dbReference type="Pfam" id="PF01610"/>
    </source>
</evidence>
<evidence type="ECO:0000313" key="2">
    <source>
        <dbReference type="EMBL" id="VAX35632.1"/>
    </source>
</evidence>
<dbReference type="Pfam" id="PF01610">
    <property type="entry name" value="DDE_Tnp_ISL3"/>
    <property type="match status" value="1"/>
</dbReference>
<sequence>AESSGIRMLQKFAKTMRRHRNGLLNWYDYPISTGPLEGTNNKIKTLQRQAYGYRDMEYFRLKLFALHRSSYKLIG</sequence>
<dbReference type="PANTHER" id="PTHR33498">
    <property type="entry name" value="TRANSPOSASE FOR INSERTION SEQUENCE ELEMENT IS1557"/>
    <property type="match status" value="1"/>
</dbReference>
<feature type="non-terminal residue" evidence="2">
    <location>
        <position position="1"/>
    </location>
</feature>
<dbReference type="InterPro" id="IPR002560">
    <property type="entry name" value="Transposase_DDE"/>
</dbReference>
<protein>
    <submittedName>
        <fullName evidence="2">Mobile element protein</fullName>
    </submittedName>
</protein>
<dbReference type="PANTHER" id="PTHR33498:SF1">
    <property type="entry name" value="TRANSPOSASE FOR INSERTION SEQUENCE ELEMENT IS1557"/>
    <property type="match status" value="1"/>
</dbReference>
<accession>A0A3B1D4G9</accession>
<name>A0A3B1D4G9_9ZZZZ</name>
<dbReference type="InterPro" id="IPR047951">
    <property type="entry name" value="Transpos_ISL3"/>
</dbReference>
<organism evidence="2">
    <name type="scientific">hydrothermal vent metagenome</name>
    <dbReference type="NCBI Taxonomy" id="652676"/>
    <lineage>
        <taxon>unclassified sequences</taxon>
        <taxon>metagenomes</taxon>
        <taxon>ecological metagenomes</taxon>
    </lineage>
</organism>
<reference evidence="2" key="1">
    <citation type="submission" date="2018-06" db="EMBL/GenBank/DDBJ databases">
        <authorList>
            <person name="Zhirakovskaya E."/>
        </authorList>
    </citation>
    <scope>NUCLEOTIDE SEQUENCE</scope>
</reference>
<gene>
    <name evidence="2" type="ORF">MNBD_PLANCTO02-3207</name>
</gene>
<feature type="domain" description="Transposase IS204/IS1001/IS1096/IS1165 DDE" evidence="1">
    <location>
        <begin position="1"/>
        <end position="62"/>
    </location>
</feature>
<proteinExistence type="predicted"/>